<dbReference type="Gene3D" id="3.90.1640.10">
    <property type="entry name" value="inorganic pyrophosphatase (n-terminal core)"/>
    <property type="match status" value="1"/>
</dbReference>
<keyword evidence="3" id="KW-0808">Transferase</keyword>
<feature type="domain" description="CBS" evidence="10">
    <location>
        <begin position="382"/>
        <end position="450"/>
    </location>
</feature>
<dbReference type="PANTHER" id="PTHR47788:SF1">
    <property type="entry name" value="A-ADDING TRNA NUCLEOTIDYLTRANSFERASE"/>
    <property type="match status" value="1"/>
</dbReference>
<evidence type="ECO:0000256" key="7">
    <source>
        <dbReference type="ARBA" id="ARBA00022884"/>
    </source>
</evidence>
<keyword evidence="7" id="KW-0694">RNA-binding</keyword>
<dbReference type="EMBL" id="SDOX01000021">
    <property type="protein sequence ID" value="TFJ83836.1"/>
    <property type="molecule type" value="Genomic_DNA"/>
</dbReference>
<comment type="caution">
    <text evidence="11">The sequence shown here is derived from an EMBL/GenBank/DDBJ whole genome shotgun (WGS) entry which is preliminary data.</text>
</comment>
<dbReference type="GO" id="GO:0016779">
    <property type="term" value="F:nucleotidyltransferase activity"/>
    <property type="evidence" value="ECO:0007669"/>
    <property type="project" value="UniProtKB-KW"/>
</dbReference>
<dbReference type="OrthoDB" id="418595at2759"/>
<organism evidence="11 12">
    <name type="scientific">Nannochloropsis salina CCMP1776</name>
    <dbReference type="NCBI Taxonomy" id="1027361"/>
    <lineage>
        <taxon>Eukaryota</taxon>
        <taxon>Sar</taxon>
        <taxon>Stramenopiles</taxon>
        <taxon>Ochrophyta</taxon>
        <taxon>Eustigmatophyceae</taxon>
        <taxon>Eustigmatales</taxon>
        <taxon>Monodopsidaceae</taxon>
        <taxon>Microchloropsis</taxon>
        <taxon>Microchloropsis salina</taxon>
    </lineage>
</organism>
<keyword evidence="8" id="KW-0129">CBS domain</keyword>
<comment type="cofactor">
    <cofactor evidence="1">
        <name>Mg(2+)</name>
        <dbReference type="ChEBI" id="CHEBI:18420"/>
    </cofactor>
</comment>
<dbReference type="GO" id="GO:0046872">
    <property type="term" value="F:metal ion binding"/>
    <property type="evidence" value="ECO:0007669"/>
    <property type="project" value="UniProtKB-KW"/>
</dbReference>
<dbReference type="PANTHER" id="PTHR47788">
    <property type="entry name" value="POLYA POLYMERASE"/>
    <property type="match status" value="1"/>
</dbReference>
<feature type="compositionally biased region" description="Polar residues" evidence="9">
    <location>
        <begin position="1"/>
        <end position="13"/>
    </location>
</feature>
<gene>
    <name evidence="11" type="ORF">NSK_004934</name>
</gene>
<dbReference type="GO" id="GO:0008033">
    <property type="term" value="P:tRNA processing"/>
    <property type="evidence" value="ECO:0007669"/>
    <property type="project" value="UniProtKB-KW"/>
</dbReference>
<feature type="domain" description="CBS" evidence="10">
    <location>
        <begin position="456"/>
        <end position="513"/>
    </location>
</feature>
<sequence>MQSSDSLETSEAAQQHKVARRRKFSPGPLVPAADGESATPQAINVVLTHAIADFDSLAAAVGLAKYWSHQNPGTEAYVCMPQGAHPSVEAFLALHSVLFPLRSLGTIDPSHVHKLGVVDASTKDRLGAGQGLLASAREVHVFDHHAMKVPDIEATALNLEDVGSVTTMVVERLREADVDITDAEATLLAIGIHADTGSMTYDCTTVRDVEALAWVMRHGARQPVIAEFCHQRLTQHQQHFLSESFVRLNTTLYEGVNIGTVVVDCQEYVGGLARVAQHVLELTSCDVLVWGGLYVQGSGRKQTRRLVLIGRARSGVNFVNFDEIFKPLGGGGHMKAAAANIKFGEDPAFAQGAEEAVMTDVVESLKRQVASRQDFKLAKDIMSSPVLTVYRDTTMAQVAQLLRKYNIHAVPVVGANEARVPQRPEEAAIVRGVVTDVEVLKAFKAGKMDSPVSGWLLKKIGAVDVDTPVDQVKRVMAENDGRDVLVMDRQGKLVGLISRTDILQSYQFYSVGSFAPKEAFCGKELATAVVQAGEVVKDEHCTTCSAHTDCRDFR</sequence>
<name>A0A4D9CXU3_9STRA</name>
<evidence type="ECO:0000256" key="4">
    <source>
        <dbReference type="ARBA" id="ARBA00022723"/>
    </source>
</evidence>
<dbReference type="AlphaFoldDB" id="A0A4D9CXU3"/>
<accession>A0A4D9CXU3</accession>
<evidence type="ECO:0000256" key="8">
    <source>
        <dbReference type="PROSITE-ProRule" id="PRU00703"/>
    </source>
</evidence>
<feature type="region of interest" description="Disordered" evidence="9">
    <location>
        <begin position="1"/>
        <end position="35"/>
    </location>
</feature>
<evidence type="ECO:0000313" key="11">
    <source>
        <dbReference type="EMBL" id="TFJ83836.1"/>
    </source>
</evidence>
<dbReference type="SMART" id="SM00116">
    <property type="entry name" value="CBS"/>
    <property type="match status" value="2"/>
</dbReference>
<evidence type="ECO:0000256" key="6">
    <source>
        <dbReference type="ARBA" id="ARBA00022842"/>
    </source>
</evidence>
<dbReference type="SUPFAM" id="SSF54631">
    <property type="entry name" value="CBS-domain pair"/>
    <property type="match status" value="1"/>
</dbReference>
<keyword evidence="6" id="KW-0460">Magnesium</keyword>
<dbReference type="Gene3D" id="3.10.580.10">
    <property type="entry name" value="CBS-domain"/>
    <property type="match status" value="1"/>
</dbReference>
<evidence type="ECO:0000256" key="9">
    <source>
        <dbReference type="SAM" id="MobiDB-lite"/>
    </source>
</evidence>
<proteinExistence type="predicted"/>
<dbReference type="InterPro" id="IPR000644">
    <property type="entry name" value="CBS_dom"/>
</dbReference>
<dbReference type="InterPro" id="IPR001667">
    <property type="entry name" value="DDH_dom"/>
</dbReference>
<evidence type="ECO:0000259" key="10">
    <source>
        <dbReference type="PROSITE" id="PS51371"/>
    </source>
</evidence>
<dbReference type="GO" id="GO:0000166">
    <property type="term" value="F:nucleotide binding"/>
    <property type="evidence" value="ECO:0007669"/>
    <property type="project" value="UniProtKB-KW"/>
</dbReference>
<keyword evidence="4" id="KW-0479">Metal-binding</keyword>
<evidence type="ECO:0000256" key="3">
    <source>
        <dbReference type="ARBA" id="ARBA00022695"/>
    </source>
</evidence>
<dbReference type="PROSITE" id="PS51371">
    <property type="entry name" value="CBS"/>
    <property type="match status" value="2"/>
</dbReference>
<dbReference type="Proteomes" id="UP000355283">
    <property type="component" value="Unassembled WGS sequence"/>
</dbReference>
<dbReference type="InterPro" id="IPR046342">
    <property type="entry name" value="CBS_dom_sf"/>
</dbReference>
<evidence type="ECO:0000256" key="2">
    <source>
        <dbReference type="ARBA" id="ARBA00022694"/>
    </source>
</evidence>
<dbReference type="InterPro" id="IPR052390">
    <property type="entry name" value="tRNA_nt/polyA_polymerase"/>
</dbReference>
<dbReference type="Pfam" id="PF01368">
    <property type="entry name" value="DHH"/>
    <property type="match status" value="1"/>
</dbReference>
<keyword evidence="5" id="KW-0547">Nucleotide-binding</keyword>
<evidence type="ECO:0000256" key="5">
    <source>
        <dbReference type="ARBA" id="ARBA00022741"/>
    </source>
</evidence>
<dbReference type="InterPro" id="IPR038763">
    <property type="entry name" value="DHH_sf"/>
</dbReference>
<keyword evidence="2" id="KW-0819">tRNA processing</keyword>
<protein>
    <recommendedName>
        <fullName evidence="10">CBS domain-containing protein</fullName>
    </recommendedName>
</protein>
<dbReference type="SUPFAM" id="SSF64182">
    <property type="entry name" value="DHH phosphoesterases"/>
    <property type="match status" value="1"/>
</dbReference>
<keyword evidence="12" id="KW-1185">Reference proteome</keyword>
<dbReference type="Pfam" id="PF00571">
    <property type="entry name" value="CBS"/>
    <property type="match status" value="2"/>
</dbReference>
<reference evidence="11 12" key="1">
    <citation type="submission" date="2019-01" db="EMBL/GenBank/DDBJ databases">
        <title>Nuclear Genome Assembly of the Microalgal Biofuel strain Nannochloropsis salina CCMP1776.</title>
        <authorList>
            <person name="Hovde B."/>
        </authorList>
    </citation>
    <scope>NUCLEOTIDE SEQUENCE [LARGE SCALE GENOMIC DNA]</scope>
    <source>
        <strain evidence="11 12">CCMP1776</strain>
    </source>
</reference>
<evidence type="ECO:0000313" key="12">
    <source>
        <dbReference type="Proteomes" id="UP000355283"/>
    </source>
</evidence>
<keyword evidence="3" id="KW-0548">Nucleotidyltransferase</keyword>
<evidence type="ECO:0000256" key="1">
    <source>
        <dbReference type="ARBA" id="ARBA00001946"/>
    </source>
</evidence>
<dbReference type="GO" id="GO:0003723">
    <property type="term" value="F:RNA binding"/>
    <property type="evidence" value="ECO:0007669"/>
    <property type="project" value="UniProtKB-KW"/>
</dbReference>